<dbReference type="EMBL" id="AZNH01000027">
    <property type="protein sequence ID" value="KID85791.1"/>
    <property type="molecule type" value="Genomic_DNA"/>
</dbReference>
<gene>
    <name evidence="2" type="ORF">MGU_07099</name>
</gene>
<evidence type="ECO:0000313" key="2">
    <source>
        <dbReference type="EMBL" id="KID85791.1"/>
    </source>
</evidence>
<dbReference type="HOGENOM" id="CLU_133390_0_0_1"/>
<dbReference type="AlphaFoldDB" id="A0A0B4H7P3"/>
<protein>
    <submittedName>
        <fullName evidence="2">Uncharacterized protein</fullName>
    </submittedName>
</protein>
<accession>A0A0B4H7P3</accession>
<proteinExistence type="predicted"/>
<feature type="compositionally biased region" description="Basic and acidic residues" evidence="1">
    <location>
        <begin position="113"/>
        <end position="124"/>
    </location>
</feature>
<feature type="compositionally biased region" description="Basic residues" evidence="1">
    <location>
        <begin position="91"/>
        <end position="112"/>
    </location>
</feature>
<evidence type="ECO:0000256" key="1">
    <source>
        <dbReference type="SAM" id="MobiDB-lite"/>
    </source>
</evidence>
<name>A0A0B4H7P3_METGA</name>
<dbReference type="Proteomes" id="UP000031192">
    <property type="component" value="Unassembled WGS sequence"/>
</dbReference>
<keyword evidence="3" id="KW-1185">Reference proteome</keyword>
<reference evidence="2 3" key="1">
    <citation type="journal article" date="2014" name="Proc. Natl. Acad. Sci. U.S.A.">
        <title>Trajectory and genomic determinants of fungal-pathogen speciation and host adaptation.</title>
        <authorList>
            <person name="Hu X."/>
            <person name="Xiao G."/>
            <person name="Zheng P."/>
            <person name="Shang Y."/>
            <person name="Su Y."/>
            <person name="Zhang X."/>
            <person name="Liu X."/>
            <person name="Zhan S."/>
            <person name="St Leger R.J."/>
            <person name="Wang C."/>
        </authorList>
    </citation>
    <scope>NUCLEOTIDE SEQUENCE [LARGE SCALE GENOMIC DNA]</scope>
    <source>
        <strain evidence="2 3">ARSEF 977</strain>
    </source>
</reference>
<organism evidence="2 3">
    <name type="scientific">Metarhizium guizhouense (strain ARSEF 977)</name>
    <dbReference type="NCBI Taxonomy" id="1276136"/>
    <lineage>
        <taxon>Eukaryota</taxon>
        <taxon>Fungi</taxon>
        <taxon>Dikarya</taxon>
        <taxon>Ascomycota</taxon>
        <taxon>Pezizomycotina</taxon>
        <taxon>Sordariomycetes</taxon>
        <taxon>Hypocreomycetidae</taxon>
        <taxon>Hypocreales</taxon>
        <taxon>Clavicipitaceae</taxon>
        <taxon>Metarhizium</taxon>
    </lineage>
</organism>
<evidence type="ECO:0000313" key="3">
    <source>
        <dbReference type="Proteomes" id="UP000031192"/>
    </source>
</evidence>
<sequence>MSGMPRVDTAVAAASVVGVADQIMRGVHDNKDHRPNDAQSHYIKAAIAGAIAIGAFEMLKKDEHQARGTSEYTDDSEYNRDVIRTGSYSRSRSRSRSQSRSRSSSRRRHHHDAAKYKHHSDNTKDLIAQTVGAYSLGRQIMGHTDHTILKLVAEGLGLAALANDADKEFNH</sequence>
<comment type="caution">
    <text evidence="2">The sequence shown here is derived from an EMBL/GenBank/DDBJ whole genome shotgun (WGS) entry which is preliminary data.</text>
</comment>
<feature type="region of interest" description="Disordered" evidence="1">
    <location>
        <begin position="64"/>
        <end position="124"/>
    </location>
</feature>